<feature type="compositionally biased region" description="Low complexity" evidence="9">
    <location>
        <begin position="475"/>
        <end position="491"/>
    </location>
</feature>
<comment type="pathway">
    <text evidence="2 8">One-carbon metabolism; tetrahydrofolate interconversion.</text>
</comment>
<feature type="region of interest" description="Disordered" evidence="9">
    <location>
        <begin position="475"/>
        <end position="498"/>
    </location>
</feature>
<keyword evidence="12" id="KW-1185">Reference proteome</keyword>
<evidence type="ECO:0000313" key="12">
    <source>
        <dbReference type="Proteomes" id="UP001151582"/>
    </source>
</evidence>
<dbReference type="NCBIfam" id="TIGR00677">
    <property type="entry name" value="fadh2_euk"/>
    <property type="match status" value="1"/>
</dbReference>
<sequence>MKISDKLRRLPGHSTGSQGPLSFSFEFFPPKTEQGLSNLLTRITRMSKMNPVFVDVTWGAGGSTAERTLELCQMIQAIQGLETCMHLTCTNMDRVTLDYALKEAKDAGIQNILALRGDPPRDPDISHTGNALAFNHAADLVRYIRQQYGDYFCIGVAAYPEGHPDAAMTLAYTSPLTQAQQNGPTTSQVSEQELQWLKAKVDAGADFIVTQMFFDTDRLIEWYQKCRALGISVPILPNIFPIQNYQSFRRVTQLCQVHVPPAVLEELAPIQKDDVAVKLFGEQLAVRIIRVLQQRLNLPVFHFTTLNLETAVRRVVTHLTESVDDAQPCAGTESGHPSNRVVVNRETLSPSRTPANADAYLTSNARVLYDGAGASETARVCQLPLNGPGPRVAASTHVPRTQADRLREPELAWDDFPNGRWGDSRSPAYGGYDAYGSGVLYTNPHDARRQWGQPTQESDITRMFARYLRSSLFAPGSSSSTTVTAASNRSSPVDVQPSPPRLPWSLYDTISPETQWIQRGLLHLIEDRSLWTIASQPPVDGEPSTNAQVGWGPPNGWVYQKPFVEFFATDERYQALKPNFERNPWVTFVAGNQGGELESSATQREKSSGAIDLDEDSVDHELSTAVTWGIFPGREVIQATLVDKVGFLAWKDEAFQVWRDWAQLHPPKSATRQFLLDLSERVWLVNVVYNDYKAPATRMFAEVFGLELEDT</sequence>
<dbReference type="AlphaFoldDB" id="A0A9W8EDG9"/>
<evidence type="ECO:0000256" key="6">
    <source>
        <dbReference type="ARBA" id="ARBA00022857"/>
    </source>
</evidence>
<dbReference type="Proteomes" id="UP001151582">
    <property type="component" value="Unassembled WGS sequence"/>
</dbReference>
<dbReference type="Pfam" id="PF21895">
    <property type="entry name" value="MTHFR_C"/>
    <property type="match status" value="1"/>
</dbReference>
<keyword evidence="5" id="KW-0274">FAD</keyword>
<evidence type="ECO:0000256" key="2">
    <source>
        <dbReference type="ARBA" id="ARBA00004777"/>
    </source>
</evidence>
<reference evidence="11" key="1">
    <citation type="submission" date="2022-07" db="EMBL/GenBank/DDBJ databases">
        <title>Phylogenomic reconstructions and comparative analyses of Kickxellomycotina fungi.</title>
        <authorList>
            <person name="Reynolds N.K."/>
            <person name="Stajich J.E."/>
            <person name="Barry K."/>
            <person name="Grigoriev I.V."/>
            <person name="Crous P."/>
            <person name="Smith M.E."/>
        </authorList>
    </citation>
    <scope>NUCLEOTIDE SEQUENCE</scope>
    <source>
        <strain evidence="11">RSA 567</strain>
    </source>
</reference>
<evidence type="ECO:0000259" key="10">
    <source>
        <dbReference type="Pfam" id="PF21895"/>
    </source>
</evidence>
<dbReference type="GO" id="GO:0071949">
    <property type="term" value="F:FAD binding"/>
    <property type="evidence" value="ECO:0007669"/>
    <property type="project" value="TreeGrafter"/>
</dbReference>
<dbReference type="InterPro" id="IPR004621">
    <property type="entry name" value="Fadh2_euk"/>
</dbReference>
<evidence type="ECO:0000256" key="1">
    <source>
        <dbReference type="ARBA" id="ARBA00001974"/>
    </source>
</evidence>
<dbReference type="Pfam" id="PF02219">
    <property type="entry name" value="MTHFR"/>
    <property type="match status" value="1"/>
</dbReference>
<evidence type="ECO:0000256" key="4">
    <source>
        <dbReference type="ARBA" id="ARBA00022630"/>
    </source>
</evidence>
<dbReference type="InterPro" id="IPR029041">
    <property type="entry name" value="FAD-linked_oxidoreductase-like"/>
</dbReference>
<gene>
    <name evidence="11" type="primary">MET12</name>
    <name evidence="11" type="ORF">H4R34_003089</name>
</gene>
<dbReference type="GO" id="GO:0005829">
    <property type="term" value="C:cytosol"/>
    <property type="evidence" value="ECO:0007669"/>
    <property type="project" value="TreeGrafter"/>
</dbReference>
<dbReference type="CDD" id="cd00537">
    <property type="entry name" value="MTHFR"/>
    <property type="match status" value="1"/>
</dbReference>
<evidence type="ECO:0000256" key="9">
    <source>
        <dbReference type="SAM" id="MobiDB-lite"/>
    </source>
</evidence>
<accession>A0A9W8EDG9</accession>
<proteinExistence type="inferred from homology"/>
<dbReference type="GO" id="GO:0009086">
    <property type="term" value="P:methionine biosynthetic process"/>
    <property type="evidence" value="ECO:0007669"/>
    <property type="project" value="TreeGrafter"/>
</dbReference>
<dbReference type="FunFam" id="3.20.20.220:FF:000002">
    <property type="entry name" value="Methylenetetrahydrofolate reductase"/>
    <property type="match status" value="1"/>
</dbReference>
<comment type="cofactor">
    <cofactor evidence="1">
        <name>FAD</name>
        <dbReference type="ChEBI" id="CHEBI:57692"/>
    </cofactor>
</comment>
<dbReference type="PANTHER" id="PTHR45754:SF1">
    <property type="entry name" value="METHYLENETETRAHYDROFOLATE REDUCTASE 1"/>
    <property type="match status" value="1"/>
</dbReference>
<dbReference type="EMBL" id="JANBQB010000258">
    <property type="protein sequence ID" value="KAJ1978751.1"/>
    <property type="molecule type" value="Genomic_DNA"/>
</dbReference>
<dbReference type="Gene3D" id="3.20.20.220">
    <property type="match status" value="1"/>
</dbReference>
<organism evidence="11 12">
    <name type="scientific">Dimargaris verticillata</name>
    <dbReference type="NCBI Taxonomy" id="2761393"/>
    <lineage>
        <taxon>Eukaryota</taxon>
        <taxon>Fungi</taxon>
        <taxon>Fungi incertae sedis</taxon>
        <taxon>Zoopagomycota</taxon>
        <taxon>Kickxellomycotina</taxon>
        <taxon>Dimargaritomycetes</taxon>
        <taxon>Dimargaritales</taxon>
        <taxon>Dimargaritaceae</taxon>
        <taxon>Dimargaris</taxon>
    </lineage>
</organism>
<keyword evidence="6" id="KW-0521">NADP</keyword>
<dbReference type="GO" id="GO:0004489">
    <property type="term" value="F:methylenetetrahydrofolate reductase [NAD(P)H] activity"/>
    <property type="evidence" value="ECO:0007669"/>
    <property type="project" value="UniProtKB-EC"/>
</dbReference>
<dbReference type="InterPro" id="IPR053806">
    <property type="entry name" value="MTHFR_C"/>
</dbReference>
<evidence type="ECO:0000256" key="8">
    <source>
        <dbReference type="RuleBase" id="RU004254"/>
    </source>
</evidence>
<dbReference type="EC" id="1.5.1.20" evidence="11"/>
<feature type="domain" description="MTHFR SAM-binding regulatory" evidence="10">
    <location>
        <begin position="412"/>
        <end position="694"/>
    </location>
</feature>
<evidence type="ECO:0000256" key="7">
    <source>
        <dbReference type="ARBA" id="ARBA00023002"/>
    </source>
</evidence>
<keyword evidence="7 11" id="KW-0560">Oxidoreductase</keyword>
<comment type="similarity">
    <text evidence="3">Belongs to the methylenetetrahydrofolate reductase family.</text>
</comment>
<dbReference type="PANTHER" id="PTHR45754">
    <property type="entry name" value="METHYLENETETRAHYDROFOLATE REDUCTASE"/>
    <property type="match status" value="1"/>
</dbReference>
<dbReference type="InterPro" id="IPR003171">
    <property type="entry name" value="Mehydrof_redctse-like"/>
</dbReference>
<dbReference type="OrthoDB" id="16284at2759"/>
<dbReference type="GO" id="GO:0035999">
    <property type="term" value="P:tetrahydrofolate interconversion"/>
    <property type="evidence" value="ECO:0007669"/>
    <property type="project" value="TreeGrafter"/>
</dbReference>
<name>A0A9W8EDG9_9FUNG</name>
<comment type="caution">
    <text evidence="11">The sequence shown here is derived from an EMBL/GenBank/DDBJ whole genome shotgun (WGS) entry which is preliminary data.</text>
</comment>
<evidence type="ECO:0000256" key="5">
    <source>
        <dbReference type="ARBA" id="ARBA00022827"/>
    </source>
</evidence>
<evidence type="ECO:0000256" key="3">
    <source>
        <dbReference type="ARBA" id="ARBA00006743"/>
    </source>
</evidence>
<evidence type="ECO:0000313" key="11">
    <source>
        <dbReference type="EMBL" id="KAJ1978751.1"/>
    </source>
</evidence>
<dbReference type="SUPFAM" id="SSF51730">
    <property type="entry name" value="FAD-linked oxidoreductase"/>
    <property type="match status" value="1"/>
</dbReference>
<protein>
    <submittedName>
        <fullName evidence="11">Methylenetetrahydrofolate reductase 1</fullName>
        <ecNumber evidence="11">1.5.1.20</ecNumber>
    </submittedName>
</protein>
<keyword evidence="4" id="KW-0285">Flavoprotein</keyword>